<keyword evidence="7 8" id="KW-0030">Aminoacyl-tRNA synthetase</keyword>
<dbReference type="CDD" id="cd04318">
    <property type="entry name" value="EcAsnRS_like_N"/>
    <property type="match status" value="1"/>
</dbReference>
<dbReference type="PANTHER" id="PTHR22594">
    <property type="entry name" value="ASPARTYL/LYSYL-TRNA SYNTHETASE"/>
    <property type="match status" value="1"/>
</dbReference>
<accession>A0A1T4VBZ6</accession>
<reference evidence="11" key="1">
    <citation type="submission" date="2017-02" db="EMBL/GenBank/DDBJ databases">
        <authorList>
            <person name="Varghese N."/>
            <person name="Submissions S."/>
        </authorList>
    </citation>
    <scope>NUCLEOTIDE SEQUENCE [LARGE SCALE GENOMIC DNA]</scope>
    <source>
        <strain evidence="11">DSM 22720</strain>
    </source>
</reference>
<evidence type="ECO:0000256" key="5">
    <source>
        <dbReference type="ARBA" id="ARBA00022840"/>
    </source>
</evidence>
<evidence type="ECO:0000256" key="2">
    <source>
        <dbReference type="ARBA" id="ARBA00022490"/>
    </source>
</evidence>
<evidence type="ECO:0000256" key="4">
    <source>
        <dbReference type="ARBA" id="ARBA00022741"/>
    </source>
</evidence>
<dbReference type="InterPro" id="IPR006195">
    <property type="entry name" value="aa-tRNA-synth_II"/>
</dbReference>
<dbReference type="GO" id="GO:0006421">
    <property type="term" value="P:asparaginyl-tRNA aminoacylation"/>
    <property type="evidence" value="ECO:0007669"/>
    <property type="project" value="UniProtKB-UniRule"/>
</dbReference>
<dbReference type="GO" id="GO:0004816">
    <property type="term" value="F:asparagine-tRNA ligase activity"/>
    <property type="evidence" value="ECO:0007669"/>
    <property type="project" value="UniProtKB-UniRule"/>
</dbReference>
<dbReference type="AlphaFoldDB" id="A0A1T4VBZ6"/>
<protein>
    <recommendedName>
        <fullName evidence="8">Asparagine--tRNA ligase</fullName>
        <ecNumber evidence="8">6.1.1.22</ecNumber>
    </recommendedName>
    <alternativeName>
        <fullName evidence="8">Asparaginyl-tRNA synthetase</fullName>
        <shortName evidence="8">AsnRS</shortName>
    </alternativeName>
</protein>
<dbReference type="SUPFAM" id="SSF50249">
    <property type="entry name" value="Nucleic acid-binding proteins"/>
    <property type="match status" value="1"/>
</dbReference>
<evidence type="ECO:0000256" key="7">
    <source>
        <dbReference type="ARBA" id="ARBA00023146"/>
    </source>
</evidence>
<sequence>MQIMNYVPVADVLHGKAAVDTEVTVRGWIRTRRDSKAGISFLAIYDGSCFDPIQAVVPNELNNYNEEVLRLTTGCSVEVTGKVVESPGQGQAYELQATDVKVVGWVEDADTYPMAKTRHSIEYLREVAHLRPRTNVIGAVARVRNCLSQAIHRFYHEQGYFWVSAPLITASDAEGAGEMFRVSTLDMENLPRTDKGTVDFNEDFFGKETFLTVSGQLNAEAYACALSKVYTFGPTFRAENSNTSRHLAEFWMVEPEVAFADLNDVANLAENMLKYVFKAVLEERRDDLEFFAQRIDKEAISRLEKIVSSDFAQVDYTDAIEILLQSGKTFENAVEWGIDLASEHERYLAEQHFQAPVIVKNYPKDIKAFYMRLNDDGKTVAAMDVLAPGIGEIIGGAQREERLDVLDMRMRAMNIDPEHMNWYRDLRRYGTVPHAGFGLGFERLVSYVTGMGNVRDVIPFPRTPRSANF</sequence>
<dbReference type="CDD" id="cd00776">
    <property type="entry name" value="AsxRS_core"/>
    <property type="match status" value="1"/>
</dbReference>
<dbReference type="InterPro" id="IPR002312">
    <property type="entry name" value="Asp/Asn-tRNA-synth_IIb"/>
</dbReference>
<keyword evidence="2 8" id="KW-0963">Cytoplasm</keyword>
<dbReference type="Gene3D" id="3.30.930.10">
    <property type="entry name" value="Bira Bifunctional Protein, Domain 2"/>
    <property type="match status" value="1"/>
</dbReference>
<dbReference type="GO" id="GO:0005737">
    <property type="term" value="C:cytoplasm"/>
    <property type="evidence" value="ECO:0007669"/>
    <property type="project" value="UniProtKB-SubCell"/>
</dbReference>
<dbReference type="EMBL" id="FUXU01000062">
    <property type="protein sequence ID" value="SKA62423.1"/>
    <property type="molecule type" value="Genomic_DNA"/>
</dbReference>
<evidence type="ECO:0000313" key="10">
    <source>
        <dbReference type="EMBL" id="SKA62423.1"/>
    </source>
</evidence>
<comment type="subcellular location">
    <subcellularLocation>
        <location evidence="8">Cytoplasm</location>
    </subcellularLocation>
</comment>
<dbReference type="GO" id="GO:0005524">
    <property type="term" value="F:ATP binding"/>
    <property type="evidence" value="ECO:0007669"/>
    <property type="project" value="UniProtKB-UniRule"/>
</dbReference>
<evidence type="ECO:0000256" key="8">
    <source>
        <dbReference type="HAMAP-Rule" id="MF_00534"/>
    </source>
</evidence>
<organism evidence="10 11">
    <name type="scientific">Enterovibrio nigricans DSM 22720</name>
    <dbReference type="NCBI Taxonomy" id="1121868"/>
    <lineage>
        <taxon>Bacteria</taxon>
        <taxon>Pseudomonadati</taxon>
        <taxon>Pseudomonadota</taxon>
        <taxon>Gammaproteobacteria</taxon>
        <taxon>Vibrionales</taxon>
        <taxon>Vibrionaceae</taxon>
        <taxon>Enterovibrio</taxon>
    </lineage>
</organism>
<keyword evidence="6 8" id="KW-0648">Protein biosynthesis</keyword>
<dbReference type="InterPro" id="IPR004522">
    <property type="entry name" value="Asn-tRNA-ligase"/>
</dbReference>
<feature type="domain" description="Aminoacyl-transfer RNA synthetases class-II family profile" evidence="9">
    <location>
        <begin position="142"/>
        <end position="459"/>
    </location>
</feature>
<evidence type="ECO:0000256" key="6">
    <source>
        <dbReference type="ARBA" id="ARBA00022917"/>
    </source>
</evidence>
<dbReference type="NCBIfam" id="TIGR00457">
    <property type="entry name" value="asnS"/>
    <property type="match status" value="1"/>
</dbReference>
<dbReference type="EC" id="6.1.1.22" evidence="8"/>
<keyword evidence="3 8" id="KW-0436">Ligase</keyword>
<evidence type="ECO:0000256" key="1">
    <source>
        <dbReference type="ARBA" id="ARBA00008226"/>
    </source>
</evidence>
<dbReference type="InterPro" id="IPR045864">
    <property type="entry name" value="aa-tRNA-synth_II/BPL/LPL"/>
</dbReference>
<evidence type="ECO:0000313" key="11">
    <source>
        <dbReference type="Proteomes" id="UP000190162"/>
    </source>
</evidence>
<dbReference type="InterPro" id="IPR012340">
    <property type="entry name" value="NA-bd_OB-fold"/>
</dbReference>
<keyword evidence="5 8" id="KW-0067">ATP-binding</keyword>
<comment type="similarity">
    <text evidence="1 8">Belongs to the class-II aminoacyl-tRNA synthetase family.</text>
</comment>
<evidence type="ECO:0000256" key="3">
    <source>
        <dbReference type="ARBA" id="ARBA00022598"/>
    </source>
</evidence>
<dbReference type="Pfam" id="PF00152">
    <property type="entry name" value="tRNA-synt_2"/>
    <property type="match status" value="1"/>
</dbReference>
<dbReference type="InterPro" id="IPR004364">
    <property type="entry name" value="Aa-tRNA-synt_II"/>
</dbReference>
<dbReference type="PRINTS" id="PR01042">
    <property type="entry name" value="TRNASYNTHASP"/>
</dbReference>
<comment type="subunit">
    <text evidence="8">Homodimer.</text>
</comment>
<dbReference type="PROSITE" id="PS50862">
    <property type="entry name" value="AA_TRNA_LIGASE_II"/>
    <property type="match status" value="1"/>
</dbReference>
<dbReference type="InterPro" id="IPR004365">
    <property type="entry name" value="NA-bd_OB_tRNA"/>
</dbReference>
<keyword evidence="11" id="KW-1185">Reference proteome</keyword>
<dbReference type="PANTHER" id="PTHR22594:SF34">
    <property type="entry name" value="ASPARAGINE--TRNA LIGASE, MITOCHONDRIAL-RELATED"/>
    <property type="match status" value="1"/>
</dbReference>
<dbReference type="FunFam" id="3.30.930.10:FF:000016">
    <property type="entry name" value="Asparagine--tRNA ligase"/>
    <property type="match status" value="1"/>
</dbReference>
<dbReference type="Pfam" id="PF01336">
    <property type="entry name" value="tRNA_anti-codon"/>
    <property type="match status" value="1"/>
</dbReference>
<gene>
    <name evidence="8" type="primary">asnS</name>
    <name evidence="10" type="ORF">SAMN02745132_03616</name>
</gene>
<comment type="catalytic activity">
    <reaction evidence="8">
        <text>tRNA(Asn) + L-asparagine + ATP = L-asparaginyl-tRNA(Asn) + AMP + diphosphate + H(+)</text>
        <dbReference type="Rhea" id="RHEA:11180"/>
        <dbReference type="Rhea" id="RHEA-COMP:9659"/>
        <dbReference type="Rhea" id="RHEA-COMP:9674"/>
        <dbReference type="ChEBI" id="CHEBI:15378"/>
        <dbReference type="ChEBI" id="CHEBI:30616"/>
        <dbReference type="ChEBI" id="CHEBI:33019"/>
        <dbReference type="ChEBI" id="CHEBI:58048"/>
        <dbReference type="ChEBI" id="CHEBI:78442"/>
        <dbReference type="ChEBI" id="CHEBI:78515"/>
        <dbReference type="ChEBI" id="CHEBI:456215"/>
        <dbReference type="EC" id="6.1.1.22"/>
    </reaction>
</comment>
<dbReference type="FunFam" id="2.40.50.140:FF:000116">
    <property type="entry name" value="Asparagine--tRNA ligase"/>
    <property type="match status" value="1"/>
</dbReference>
<dbReference type="SUPFAM" id="SSF55681">
    <property type="entry name" value="Class II aaRS and biotin synthetases"/>
    <property type="match status" value="1"/>
</dbReference>
<proteinExistence type="inferred from homology"/>
<dbReference type="Proteomes" id="UP000190162">
    <property type="component" value="Unassembled WGS sequence"/>
</dbReference>
<dbReference type="HAMAP" id="MF_00534">
    <property type="entry name" value="Asn_tRNA_synth"/>
    <property type="match status" value="1"/>
</dbReference>
<dbReference type="NCBIfam" id="NF003037">
    <property type="entry name" value="PRK03932.1"/>
    <property type="match status" value="1"/>
</dbReference>
<keyword evidence="4 8" id="KW-0547">Nucleotide-binding</keyword>
<dbReference type="Gene3D" id="2.40.50.140">
    <property type="entry name" value="Nucleic acid-binding proteins"/>
    <property type="match status" value="1"/>
</dbReference>
<name>A0A1T4VBZ6_9GAMM</name>
<dbReference type="GO" id="GO:0003676">
    <property type="term" value="F:nucleic acid binding"/>
    <property type="evidence" value="ECO:0007669"/>
    <property type="project" value="InterPro"/>
</dbReference>
<evidence type="ECO:0000259" key="9">
    <source>
        <dbReference type="PROSITE" id="PS50862"/>
    </source>
</evidence>